<dbReference type="RefSeq" id="WP_137067258.1">
    <property type="nucleotide sequence ID" value="NZ_CP040748.1"/>
</dbReference>
<dbReference type="InterPro" id="IPR000086">
    <property type="entry name" value="NUDIX_hydrolase_dom"/>
</dbReference>
<evidence type="ECO:0000313" key="7">
    <source>
        <dbReference type="Proteomes" id="UP000307808"/>
    </source>
</evidence>
<dbReference type="InterPro" id="IPR015797">
    <property type="entry name" value="NUDIX_hydrolase-like_dom_sf"/>
</dbReference>
<comment type="similarity">
    <text evidence="2 4">Belongs to the Nudix hydrolase family.</text>
</comment>
<protein>
    <submittedName>
        <fullName evidence="6">NUDIX hydrolase</fullName>
    </submittedName>
</protein>
<feature type="domain" description="Nudix hydrolase" evidence="5">
    <location>
        <begin position="12"/>
        <end position="137"/>
    </location>
</feature>
<dbReference type="AlphaFoldDB" id="A0A4V5TJT7"/>
<dbReference type="SUPFAM" id="SSF55811">
    <property type="entry name" value="Nudix"/>
    <property type="match status" value="1"/>
</dbReference>
<dbReference type="PANTHER" id="PTHR43046">
    <property type="entry name" value="GDP-MANNOSE MANNOSYL HYDROLASE"/>
    <property type="match status" value="1"/>
</dbReference>
<evidence type="ECO:0000259" key="5">
    <source>
        <dbReference type="PROSITE" id="PS51462"/>
    </source>
</evidence>
<evidence type="ECO:0000256" key="4">
    <source>
        <dbReference type="RuleBase" id="RU003476"/>
    </source>
</evidence>
<dbReference type="Gene3D" id="3.90.79.10">
    <property type="entry name" value="Nucleoside Triphosphate Pyrophosphohydrolase"/>
    <property type="match status" value="1"/>
</dbReference>
<dbReference type="GO" id="GO:0016787">
    <property type="term" value="F:hydrolase activity"/>
    <property type="evidence" value="ECO:0007669"/>
    <property type="project" value="UniProtKB-KW"/>
</dbReference>
<comment type="caution">
    <text evidence="6">The sequence shown here is derived from an EMBL/GenBank/DDBJ whole genome shotgun (WGS) entry which is preliminary data.</text>
</comment>
<dbReference type="Pfam" id="PF00293">
    <property type="entry name" value="NUDIX"/>
    <property type="match status" value="1"/>
</dbReference>
<sequence length="142" mass="15793">MFTYCTEGHRHWGRLGAAGLLLADRGRVLLQLRSRGVHQGGTWSIPCGARERGETFDEAALREAREECGIDPTGLRPLNSHVSVCGGWPFVTFVAAPIRPLDLRANQETARVAWVPLDDVAGLDLHPGFARTWHDRLEELTR</sequence>
<dbReference type="Proteomes" id="UP000307808">
    <property type="component" value="Unassembled WGS sequence"/>
</dbReference>
<dbReference type="PRINTS" id="PR00502">
    <property type="entry name" value="NUDIXFAMILY"/>
</dbReference>
<dbReference type="PROSITE" id="PS00893">
    <property type="entry name" value="NUDIX_BOX"/>
    <property type="match status" value="1"/>
</dbReference>
<keyword evidence="3 4" id="KW-0378">Hydrolase</keyword>
<proteinExistence type="inferred from homology"/>
<keyword evidence="7" id="KW-1185">Reference proteome</keyword>
<comment type="cofactor">
    <cofactor evidence="1">
        <name>Mg(2+)</name>
        <dbReference type="ChEBI" id="CHEBI:18420"/>
    </cofactor>
</comment>
<name>A0A4V5TJT7_9ACTN</name>
<dbReference type="EMBL" id="SZPY01000004">
    <property type="protein sequence ID" value="TKI60953.1"/>
    <property type="molecule type" value="Genomic_DNA"/>
</dbReference>
<gene>
    <name evidence="6" type="ORF">FC770_14650</name>
</gene>
<evidence type="ECO:0000313" key="6">
    <source>
        <dbReference type="EMBL" id="TKI60953.1"/>
    </source>
</evidence>
<evidence type="ECO:0000256" key="2">
    <source>
        <dbReference type="ARBA" id="ARBA00005582"/>
    </source>
</evidence>
<reference evidence="6 7" key="1">
    <citation type="submission" date="2019-04" db="EMBL/GenBank/DDBJ databases">
        <authorList>
            <person name="Dong K."/>
        </authorList>
    </citation>
    <scope>NUCLEOTIDE SEQUENCE [LARGE SCALE GENOMIC DNA]</scope>
    <source>
        <strain evidence="7">dk3543</strain>
    </source>
</reference>
<evidence type="ECO:0000256" key="3">
    <source>
        <dbReference type="ARBA" id="ARBA00022801"/>
    </source>
</evidence>
<dbReference type="OrthoDB" id="3404294at2"/>
<dbReference type="InterPro" id="IPR020476">
    <property type="entry name" value="Nudix_hydrolase"/>
</dbReference>
<dbReference type="PROSITE" id="PS51462">
    <property type="entry name" value="NUDIX"/>
    <property type="match status" value="1"/>
</dbReference>
<organism evidence="6 7">
    <name type="scientific">Nocardioides jishulii</name>
    <dbReference type="NCBI Taxonomy" id="2575440"/>
    <lineage>
        <taxon>Bacteria</taxon>
        <taxon>Bacillati</taxon>
        <taxon>Actinomycetota</taxon>
        <taxon>Actinomycetes</taxon>
        <taxon>Propionibacteriales</taxon>
        <taxon>Nocardioidaceae</taxon>
        <taxon>Nocardioides</taxon>
    </lineage>
</organism>
<dbReference type="InterPro" id="IPR020084">
    <property type="entry name" value="NUDIX_hydrolase_CS"/>
</dbReference>
<accession>A0A4V5TJT7</accession>
<evidence type="ECO:0000256" key="1">
    <source>
        <dbReference type="ARBA" id="ARBA00001946"/>
    </source>
</evidence>
<dbReference type="PANTHER" id="PTHR43046:SF2">
    <property type="entry name" value="8-OXO-DGTP DIPHOSPHATASE-RELATED"/>
    <property type="match status" value="1"/>
</dbReference>